<dbReference type="OMA" id="GVDCHSW"/>
<dbReference type="PANTHER" id="PTHR43794:SF11">
    <property type="entry name" value="AMIDOHYDROLASE-RELATED DOMAIN-CONTAINING PROTEIN"/>
    <property type="match status" value="1"/>
</dbReference>
<feature type="domain" description="Amidohydrolase-related" evidence="2">
    <location>
        <begin position="279"/>
        <end position="424"/>
    </location>
</feature>
<dbReference type="SUPFAM" id="SSF51556">
    <property type="entry name" value="Metallo-dependent hydrolases"/>
    <property type="match status" value="1"/>
</dbReference>
<gene>
    <name evidence="3" type="ORF">S40285_09610</name>
</gene>
<evidence type="ECO:0000259" key="2">
    <source>
        <dbReference type="Pfam" id="PF01979"/>
    </source>
</evidence>
<dbReference type="STRING" id="1283841.A0A084QHY6"/>
<dbReference type="InterPro" id="IPR006680">
    <property type="entry name" value="Amidohydro-rel"/>
</dbReference>
<keyword evidence="4" id="KW-1185">Reference proteome</keyword>
<dbReference type="Pfam" id="PF01979">
    <property type="entry name" value="Amidohydro_1"/>
    <property type="match status" value="2"/>
</dbReference>
<dbReference type="InterPro" id="IPR011059">
    <property type="entry name" value="Metal-dep_hydrolase_composite"/>
</dbReference>
<name>A0A084QHY6_STAC4</name>
<accession>A0A084QHY6</accession>
<protein>
    <recommendedName>
        <fullName evidence="2">Amidohydrolase-related domain-containing protein</fullName>
    </recommendedName>
</protein>
<dbReference type="InterPro" id="IPR032466">
    <property type="entry name" value="Metal_Hydrolase"/>
</dbReference>
<reference evidence="3 4" key="1">
    <citation type="journal article" date="2014" name="BMC Genomics">
        <title>Comparative genome sequencing reveals chemotype-specific gene clusters in the toxigenic black mold Stachybotrys.</title>
        <authorList>
            <person name="Semeiks J."/>
            <person name="Borek D."/>
            <person name="Otwinowski Z."/>
            <person name="Grishin N.V."/>
        </authorList>
    </citation>
    <scope>NUCLEOTIDE SEQUENCE [LARGE SCALE GENOMIC DNA]</scope>
    <source>
        <strain evidence="3 4">IBT 40285</strain>
    </source>
</reference>
<dbReference type="Gene3D" id="2.30.40.10">
    <property type="entry name" value="Urease, subunit C, domain 1"/>
    <property type="match status" value="1"/>
</dbReference>
<evidence type="ECO:0000313" key="4">
    <source>
        <dbReference type="Proteomes" id="UP000028524"/>
    </source>
</evidence>
<evidence type="ECO:0000313" key="3">
    <source>
        <dbReference type="EMBL" id="KFA63571.1"/>
    </source>
</evidence>
<dbReference type="OrthoDB" id="194468at2759"/>
<feature type="domain" description="Amidohydrolase-related" evidence="2">
    <location>
        <begin position="59"/>
        <end position="156"/>
    </location>
</feature>
<evidence type="ECO:0000256" key="1">
    <source>
        <dbReference type="ARBA" id="ARBA00022801"/>
    </source>
</evidence>
<dbReference type="EMBL" id="KL660736">
    <property type="protein sequence ID" value="KFA63571.1"/>
    <property type="molecule type" value="Genomic_DNA"/>
</dbReference>
<dbReference type="InterPro" id="IPR050287">
    <property type="entry name" value="MTA/SAH_deaminase"/>
</dbReference>
<proteinExistence type="predicted"/>
<dbReference type="HOGENOM" id="CLU_012358_11_3_1"/>
<dbReference type="Proteomes" id="UP000028524">
    <property type="component" value="Unassembled WGS sequence"/>
</dbReference>
<dbReference type="GO" id="GO:0016810">
    <property type="term" value="F:hydrolase activity, acting on carbon-nitrogen (but not peptide) bonds"/>
    <property type="evidence" value="ECO:0007669"/>
    <property type="project" value="InterPro"/>
</dbReference>
<organism evidence="3 4">
    <name type="scientific">Stachybotrys chlorohalonatus (strain IBT 40285)</name>
    <dbReference type="NCBI Taxonomy" id="1283841"/>
    <lineage>
        <taxon>Eukaryota</taxon>
        <taxon>Fungi</taxon>
        <taxon>Dikarya</taxon>
        <taxon>Ascomycota</taxon>
        <taxon>Pezizomycotina</taxon>
        <taxon>Sordariomycetes</taxon>
        <taxon>Hypocreomycetidae</taxon>
        <taxon>Hypocreales</taxon>
        <taxon>Stachybotryaceae</taxon>
        <taxon>Stachybotrys</taxon>
    </lineage>
</organism>
<sequence>MAGENDILLRGGTLLIHDDGNHVVPTVGDLLVHGSIISKIGSNLQPGSYTRVIECKGKIISPGFIDTHRHMWQTQLRGSFSDHTLIEYMARGNAVSPLFSLEDLFYGQLAGALEAIDAGTTTVVDHSHCNSSPDHPQAAIQATISAGLRSVYCCIPLRRLISRQPLRLQDDSFSDESISIFRDLAKSGPFGDGRVHIGYALDNLFAPAKVMKSFYADLRDPSKGRAKLITSHSVGGPGFGGVPSAVQILNSLGLLGPDILLSHANFPKEGDGALLKSTGAHISSTPNTELQMGVFPVALLEDHVDNASLGVDCQTWGISDMPGQMRMLLQAARGGRGAMLAEKGTWSRHTGFDVEQVFNLATVGGANAAGLHDEVGRLKEGFKADIVVFESTSPNMVAAAIENPVAAIALHSNPSDIGMVLVDGIIRKENKQLIDVITAAAPIECKSIVKPGTRMGWGDIVFKLLESRESIKQKLVGLDFFEGEEGFIDMLYMDKNALLEQQS</sequence>
<dbReference type="PANTHER" id="PTHR43794">
    <property type="entry name" value="AMINOHYDROLASE SSNA-RELATED"/>
    <property type="match status" value="1"/>
</dbReference>
<dbReference type="AlphaFoldDB" id="A0A084QHY6"/>
<dbReference type="Gene3D" id="3.20.20.140">
    <property type="entry name" value="Metal-dependent hydrolases"/>
    <property type="match status" value="1"/>
</dbReference>
<dbReference type="SUPFAM" id="SSF51338">
    <property type="entry name" value="Composite domain of metallo-dependent hydrolases"/>
    <property type="match status" value="1"/>
</dbReference>
<dbReference type="InParanoid" id="A0A084QHY6"/>
<keyword evidence="1" id="KW-0378">Hydrolase</keyword>